<dbReference type="EMBL" id="JANTHX010000004">
    <property type="protein sequence ID" value="MCS0498387.1"/>
    <property type="molecule type" value="Genomic_DNA"/>
</dbReference>
<evidence type="ECO:0000256" key="1">
    <source>
        <dbReference type="ARBA" id="ARBA00023015"/>
    </source>
</evidence>
<name>A0ABT1ZCF8_9MICO</name>
<dbReference type="Proteomes" id="UP001205337">
    <property type="component" value="Unassembled WGS sequence"/>
</dbReference>
<evidence type="ECO:0000313" key="6">
    <source>
        <dbReference type="Proteomes" id="UP001205337"/>
    </source>
</evidence>
<keyword evidence="6" id="KW-1185">Reference proteome</keyword>
<dbReference type="InterPro" id="IPR016032">
    <property type="entry name" value="Sig_transdc_resp-reg_C-effctor"/>
</dbReference>
<dbReference type="RefSeq" id="WP_258797306.1">
    <property type="nucleotide sequence ID" value="NZ_JANTHX010000004.1"/>
</dbReference>
<dbReference type="Gene3D" id="1.10.10.10">
    <property type="entry name" value="Winged helix-like DNA-binding domain superfamily/Winged helix DNA-binding domain"/>
    <property type="match status" value="2"/>
</dbReference>
<dbReference type="Pfam" id="PF00196">
    <property type="entry name" value="GerE"/>
    <property type="match status" value="2"/>
</dbReference>
<dbReference type="SMART" id="SM00421">
    <property type="entry name" value="HTH_LUXR"/>
    <property type="match status" value="2"/>
</dbReference>
<comment type="caution">
    <text evidence="5">The sequence shown here is derived from an EMBL/GenBank/DDBJ whole genome shotgun (WGS) entry which is preliminary data.</text>
</comment>
<accession>A0ABT1ZCF8</accession>
<feature type="domain" description="HTH luxR-type" evidence="4">
    <location>
        <begin position="406"/>
        <end position="472"/>
    </location>
</feature>
<sequence>MERGERLDRVLRQVMGDDVSVDAGLGDDPDPFCLGLEALRLFWSCDHAGCARLAARALAAADDPDARALARAVAGLAVAVWVPGIRDPALRDPSGVDPIDAALADPAPLSPGFDPVVRALLAEAALANARVDVAARLLDVDDGPPAALLGGPHPFLTFVRALWARVAAFEGEITRAEQFVGLAVGEARTERETLFASACAALVRGNADLRLETRELADRAERMPPSDTLARGVLVLAAYGVLAIGESERASRLLLLGGGDADLSRLRIIDRALGLETLLTAALDAGDQDAAESWLARLAALAEHPVSAPSYHRAVSRVRLAAGDADAALAAAERALRDARVEGRAIEAATAEILRAAAQIAQDRRGVAARELAALVSSSQVRGHLAVRRSAARELRRVGRRLPPAAASGWAGLSPREREVAMLMASGGSNAAIASRLFLSEHTVRIHASRVLQAFGVATRVGVAVALAPMLSLDERADEPAPLTARQREVLAVLATGAGNRQIAAELGIAVTTVEKHVAAIMERWDVDSRGALVALAAGVRAVG</sequence>
<evidence type="ECO:0000256" key="3">
    <source>
        <dbReference type="ARBA" id="ARBA00023163"/>
    </source>
</evidence>
<dbReference type="PROSITE" id="PS50043">
    <property type="entry name" value="HTH_LUXR_2"/>
    <property type="match status" value="2"/>
</dbReference>
<evidence type="ECO:0000259" key="4">
    <source>
        <dbReference type="PROSITE" id="PS50043"/>
    </source>
</evidence>
<dbReference type="InterPro" id="IPR036388">
    <property type="entry name" value="WH-like_DNA-bd_sf"/>
</dbReference>
<evidence type="ECO:0000256" key="2">
    <source>
        <dbReference type="ARBA" id="ARBA00023125"/>
    </source>
</evidence>
<protein>
    <submittedName>
        <fullName evidence="5">LuxR C-terminal-related transcriptional regulator</fullName>
    </submittedName>
</protein>
<keyword evidence="3" id="KW-0804">Transcription</keyword>
<reference evidence="5 6" key="1">
    <citation type="submission" date="2022-08" db="EMBL/GenBank/DDBJ databases">
        <authorList>
            <person name="Li F."/>
        </authorList>
    </citation>
    <scope>NUCLEOTIDE SEQUENCE [LARGE SCALE GENOMIC DNA]</scope>
    <source>
        <strain evidence="5 6">10F1B-8-1</strain>
    </source>
</reference>
<gene>
    <name evidence="5" type="ORF">NUH29_02340</name>
</gene>
<evidence type="ECO:0000313" key="5">
    <source>
        <dbReference type="EMBL" id="MCS0498387.1"/>
    </source>
</evidence>
<dbReference type="CDD" id="cd06170">
    <property type="entry name" value="LuxR_C_like"/>
    <property type="match status" value="2"/>
</dbReference>
<feature type="domain" description="HTH luxR-type" evidence="4">
    <location>
        <begin position="476"/>
        <end position="541"/>
    </location>
</feature>
<organism evidence="5 6">
    <name type="scientific">Protaetiibacter mangrovi</name>
    <dbReference type="NCBI Taxonomy" id="2970926"/>
    <lineage>
        <taxon>Bacteria</taxon>
        <taxon>Bacillati</taxon>
        <taxon>Actinomycetota</taxon>
        <taxon>Actinomycetes</taxon>
        <taxon>Micrococcales</taxon>
        <taxon>Microbacteriaceae</taxon>
        <taxon>Protaetiibacter</taxon>
    </lineage>
</organism>
<keyword evidence="2" id="KW-0238">DNA-binding</keyword>
<proteinExistence type="predicted"/>
<dbReference type="SUPFAM" id="SSF46894">
    <property type="entry name" value="C-terminal effector domain of the bipartite response regulators"/>
    <property type="match status" value="2"/>
</dbReference>
<dbReference type="PROSITE" id="PS00622">
    <property type="entry name" value="HTH_LUXR_1"/>
    <property type="match status" value="1"/>
</dbReference>
<dbReference type="PRINTS" id="PR00038">
    <property type="entry name" value="HTHLUXR"/>
</dbReference>
<keyword evidence="1" id="KW-0805">Transcription regulation</keyword>
<dbReference type="PANTHER" id="PTHR44688:SF16">
    <property type="entry name" value="DNA-BINDING TRANSCRIPTIONAL ACTIVATOR DEVR_DOSR"/>
    <property type="match status" value="1"/>
</dbReference>
<dbReference type="PANTHER" id="PTHR44688">
    <property type="entry name" value="DNA-BINDING TRANSCRIPTIONAL ACTIVATOR DEVR_DOSR"/>
    <property type="match status" value="1"/>
</dbReference>
<dbReference type="InterPro" id="IPR000792">
    <property type="entry name" value="Tscrpt_reg_LuxR_C"/>
</dbReference>